<dbReference type="AlphaFoldDB" id="A0A4Y2RY18"/>
<organism evidence="1 2">
    <name type="scientific">Araneus ventricosus</name>
    <name type="common">Orbweaver spider</name>
    <name type="synonym">Epeira ventricosa</name>
    <dbReference type="NCBI Taxonomy" id="182803"/>
    <lineage>
        <taxon>Eukaryota</taxon>
        <taxon>Metazoa</taxon>
        <taxon>Ecdysozoa</taxon>
        <taxon>Arthropoda</taxon>
        <taxon>Chelicerata</taxon>
        <taxon>Arachnida</taxon>
        <taxon>Araneae</taxon>
        <taxon>Araneomorphae</taxon>
        <taxon>Entelegynae</taxon>
        <taxon>Araneoidea</taxon>
        <taxon>Araneidae</taxon>
        <taxon>Araneus</taxon>
    </lineage>
</organism>
<proteinExistence type="predicted"/>
<gene>
    <name evidence="1" type="ORF">AVEN_209889_1</name>
</gene>
<evidence type="ECO:0000313" key="1">
    <source>
        <dbReference type="EMBL" id="GBN80728.1"/>
    </source>
</evidence>
<keyword evidence="2" id="KW-1185">Reference proteome</keyword>
<dbReference type="Proteomes" id="UP000499080">
    <property type="component" value="Unassembled WGS sequence"/>
</dbReference>
<sequence>MWLGPETLNLIICLWHGMLQEKGEEGRTRRHELCSGMNNSGYSGCSDLSFYELIGWTPEVVKKCEEALGGIVKSRARFSTGTAVVRVFSESEKMGWEGPVPCDKLDELSRPVMISMSYLRYDFI</sequence>
<comment type="caution">
    <text evidence="1">The sequence shown here is derived from an EMBL/GenBank/DDBJ whole genome shotgun (WGS) entry which is preliminary data.</text>
</comment>
<name>A0A4Y2RY18_ARAVE</name>
<protein>
    <submittedName>
        <fullName evidence="1">Uncharacterized protein</fullName>
    </submittedName>
</protein>
<reference evidence="1 2" key="1">
    <citation type="journal article" date="2019" name="Sci. Rep.">
        <title>Orb-weaving spider Araneus ventricosus genome elucidates the spidroin gene catalogue.</title>
        <authorList>
            <person name="Kono N."/>
            <person name="Nakamura H."/>
            <person name="Ohtoshi R."/>
            <person name="Moran D.A.P."/>
            <person name="Shinohara A."/>
            <person name="Yoshida Y."/>
            <person name="Fujiwara M."/>
            <person name="Mori M."/>
            <person name="Tomita M."/>
            <person name="Arakawa K."/>
        </authorList>
    </citation>
    <scope>NUCLEOTIDE SEQUENCE [LARGE SCALE GENOMIC DNA]</scope>
</reference>
<accession>A0A4Y2RY18</accession>
<evidence type="ECO:0000313" key="2">
    <source>
        <dbReference type="Proteomes" id="UP000499080"/>
    </source>
</evidence>
<dbReference type="EMBL" id="BGPR01019010">
    <property type="protein sequence ID" value="GBN80728.1"/>
    <property type="molecule type" value="Genomic_DNA"/>
</dbReference>